<dbReference type="EMBL" id="HBIN01019715">
    <property type="protein sequence ID" value="CAE0445002.1"/>
    <property type="molecule type" value="Transcribed_RNA"/>
</dbReference>
<protein>
    <recommendedName>
        <fullName evidence="4">EGF-like domain-containing protein</fullName>
    </recommendedName>
</protein>
<keyword evidence="2" id="KW-1133">Transmembrane helix</keyword>
<feature type="region of interest" description="Disordered" evidence="1">
    <location>
        <begin position="371"/>
        <end position="391"/>
    </location>
</feature>
<keyword evidence="2" id="KW-0472">Membrane</keyword>
<gene>
    <name evidence="3" type="ORF">ASTO00021_LOCUS15034</name>
</gene>
<proteinExistence type="predicted"/>
<evidence type="ECO:0000313" key="3">
    <source>
        <dbReference type="EMBL" id="CAE0445002.1"/>
    </source>
</evidence>
<accession>A0A7S3V1B4</accession>
<feature type="transmembrane region" description="Helical" evidence="2">
    <location>
        <begin position="132"/>
        <end position="151"/>
    </location>
</feature>
<keyword evidence="2" id="KW-0812">Transmembrane</keyword>
<reference evidence="3" key="1">
    <citation type="submission" date="2021-01" db="EMBL/GenBank/DDBJ databases">
        <authorList>
            <person name="Corre E."/>
            <person name="Pelletier E."/>
            <person name="Niang G."/>
            <person name="Scheremetjew M."/>
            <person name="Finn R."/>
            <person name="Kale V."/>
            <person name="Holt S."/>
            <person name="Cochrane G."/>
            <person name="Meng A."/>
            <person name="Brown T."/>
            <person name="Cohen L."/>
        </authorList>
    </citation>
    <scope>NUCLEOTIDE SEQUENCE</scope>
    <source>
        <strain evidence="3">GSBS06</strain>
    </source>
</reference>
<feature type="transmembrane region" description="Helical" evidence="2">
    <location>
        <begin position="69"/>
        <end position="91"/>
    </location>
</feature>
<name>A0A7S3V1B4_9STRA</name>
<feature type="transmembrane region" description="Helical" evidence="2">
    <location>
        <begin position="286"/>
        <end position="303"/>
    </location>
</feature>
<organism evidence="3">
    <name type="scientific">Aplanochytrium stocchinoi</name>
    <dbReference type="NCBI Taxonomy" id="215587"/>
    <lineage>
        <taxon>Eukaryota</taxon>
        <taxon>Sar</taxon>
        <taxon>Stramenopiles</taxon>
        <taxon>Bigyra</taxon>
        <taxon>Labyrinthulomycetes</taxon>
        <taxon>Thraustochytrida</taxon>
        <taxon>Thraustochytriidae</taxon>
        <taxon>Aplanochytrium</taxon>
    </lineage>
</organism>
<sequence length="478" mass="54136">MIEGCLELWPARACGYHGECVDIFGVNKSMCECDAGWSITNEYNYFGEISSDEQTIIGLCTYNFKVVRYLWLTAACLSGVAVLLIIGLTCIKCESRNRLKRSVVALTLVLAFSCSVYRFTNSDALFGHDLGFTILISNAYASVFINGQVNLSRYMKVLNSKLLRLSRTTVRVFLQNQSKLYVLDVLVFQIGWITCFTKENPLISLKLIRTVTGYGSVRSLIFWYYTRHSLQLHIAEMKDLLDTIGNRISNGSATSTGSTLQVPVRLHADVSFESWLRRHLPRAKRLNTNTHIICFSSVFYLGLPTVWNFWLPLITYCNPLMIMVWSLMMISGISSSISKAKSKHKHNSWHDRKRTNESFSDLSFSIRLRKHTDSDQTSRNPSVPTNPHGEPMRLSLVQTAYEESKKKKSSNNISFGTPERTSGILKSVFTGKKRSTKISKDRDSSSALFNFIEYKPTLEEDKADGAVIVCYDSDDSYV</sequence>
<feature type="transmembrane region" description="Helical" evidence="2">
    <location>
        <begin position="103"/>
        <end position="120"/>
    </location>
</feature>
<evidence type="ECO:0000256" key="1">
    <source>
        <dbReference type="SAM" id="MobiDB-lite"/>
    </source>
</evidence>
<evidence type="ECO:0008006" key="4">
    <source>
        <dbReference type="Google" id="ProtNLM"/>
    </source>
</evidence>
<dbReference type="AlphaFoldDB" id="A0A7S3V1B4"/>
<evidence type="ECO:0000256" key="2">
    <source>
        <dbReference type="SAM" id="Phobius"/>
    </source>
</evidence>
<feature type="transmembrane region" description="Helical" evidence="2">
    <location>
        <begin position="309"/>
        <end position="333"/>
    </location>
</feature>